<evidence type="ECO:0000256" key="1">
    <source>
        <dbReference type="SAM" id="Phobius"/>
    </source>
</evidence>
<feature type="transmembrane region" description="Helical" evidence="1">
    <location>
        <begin position="81"/>
        <end position="101"/>
    </location>
</feature>
<feature type="transmembrane region" description="Helical" evidence="1">
    <location>
        <begin position="20"/>
        <end position="37"/>
    </location>
</feature>
<keyword evidence="1" id="KW-0812">Transmembrane</keyword>
<gene>
    <name evidence="2" type="ORF">VTL71DRAFT_3657</name>
</gene>
<feature type="transmembrane region" description="Helical" evidence="1">
    <location>
        <begin position="229"/>
        <end position="252"/>
    </location>
</feature>
<organism evidence="2 3">
    <name type="scientific">Oculimacula yallundae</name>
    <dbReference type="NCBI Taxonomy" id="86028"/>
    <lineage>
        <taxon>Eukaryota</taxon>
        <taxon>Fungi</taxon>
        <taxon>Dikarya</taxon>
        <taxon>Ascomycota</taxon>
        <taxon>Pezizomycotina</taxon>
        <taxon>Leotiomycetes</taxon>
        <taxon>Helotiales</taxon>
        <taxon>Ploettnerulaceae</taxon>
        <taxon>Oculimacula</taxon>
    </lineage>
</organism>
<evidence type="ECO:0000313" key="3">
    <source>
        <dbReference type="Proteomes" id="UP001595075"/>
    </source>
</evidence>
<name>A0ABR4C3N5_9HELO</name>
<reference evidence="2 3" key="1">
    <citation type="journal article" date="2024" name="Commun. Biol.">
        <title>Comparative genomic analysis of thermophilic fungi reveals convergent evolutionary adaptations and gene losses.</title>
        <authorList>
            <person name="Steindorff A.S."/>
            <person name="Aguilar-Pontes M.V."/>
            <person name="Robinson A.J."/>
            <person name="Andreopoulos B."/>
            <person name="LaButti K."/>
            <person name="Kuo A."/>
            <person name="Mondo S."/>
            <person name="Riley R."/>
            <person name="Otillar R."/>
            <person name="Haridas S."/>
            <person name="Lipzen A."/>
            <person name="Grimwood J."/>
            <person name="Schmutz J."/>
            <person name="Clum A."/>
            <person name="Reid I.D."/>
            <person name="Moisan M.C."/>
            <person name="Butler G."/>
            <person name="Nguyen T.T.M."/>
            <person name="Dewar K."/>
            <person name="Conant G."/>
            <person name="Drula E."/>
            <person name="Henrissat B."/>
            <person name="Hansel C."/>
            <person name="Singer S."/>
            <person name="Hutchinson M.I."/>
            <person name="de Vries R.P."/>
            <person name="Natvig D.O."/>
            <person name="Powell A.J."/>
            <person name="Tsang A."/>
            <person name="Grigoriev I.V."/>
        </authorList>
    </citation>
    <scope>NUCLEOTIDE SEQUENCE [LARGE SCALE GENOMIC DNA]</scope>
    <source>
        <strain evidence="2 3">CBS 494.80</strain>
    </source>
</reference>
<feature type="transmembrane region" description="Helical" evidence="1">
    <location>
        <begin position="264"/>
        <end position="284"/>
    </location>
</feature>
<proteinExistence type="predicted"/>
<keyword evidence="1" id="KW-0472">Membrane</keyword>
<feature type="transmembrane region" description="Helical" evidence="1">
    <location>
        <begin position="49"/>
        <end position="69"/>
    </location>
</feature>
<dbReference type="Proteomes" id="UP001595075">
    <property type="component" value="Unassembled WGS sequence"/>
</dbReference>
<keyword evidence="3" id="KW-1185">Reference proteome</keyword>
<protein>
    <submittedName>
        <fullName evidence="2">Uncharacterized protein</fullName>
    </submittedName>
</protein>
<feature type="transmembrane region" description="Helical" evidence="1">
    <location>
        <begin position="113"/>
        <end position="135"/>
    </location>
</feature>
<evidence type="ECO:0000313" key="2">
    <source>
        <dbReference type="EMBL" id="KAL2064520.1"/>
    </source>
</evidence>
<dbReference type="EMBL" id="JAZHXI010000013">
    <property type="protein sequence ID" value="KAL2064520.1"/>
    <property type="molecule type" value="Genomic_DNA"/>
</dbReference>
<sequence length="327" mass="34944">MTKPYLSEAIASCSYPVSGQYGPSIRFLFYLSIIAGAQGRHHLWLVRGALGSAMFLSSIAAFNAAVIVAQGVSLHFLDLDLFGTLALLLPSMSLLAVMMNWSVELSKSRARPFVLCWGFLVWLGLVFSACGLRQLSDGLEKDLSPMDCSASRSHIRGVDEAETVLLSIQFQKLLTGVLVTTILISIIGPLGLLVNKNWASDKKEYSSKPVFVPGMGMVSPAQGAGLGSFLLSSLGLGFVVSVILMEMILWRLPNGEGAFAIGQWGPLVGAALALTVSLVDHYFLKSDDSTPGKSTDEATADSGDVPMERFVSKYQANTVAPNSDAMV</sequence>
<comment type="caution">
    <text evidence="2">The sequence shown here is derived from an EMBL/GenBank/DDBJ whole genome shotgun (WGS) entry which is preliminary data.</text>
</comment>
<accession>A0ABR4C3N5</accession>
<keyword evidence="1" id="KW-1133">Transmembrane helix</keyword>
<feature type="transmembrane region" description="Helical" evidence="1">
    <location>
        <begin position="173"/>
        <end position="194"/>
    </location>
</feature>